<keyword evidence="8" id="KW-0472">Membrane</keyword>
<organism evidence="9 10">
    <name type="scientific">Lasiodiplodia hormozganensis</name>
    <dbReference type="NCBI Taxonomy" id="869390"/>
    <lineage>
        <taxon>Eukaryota</taxon>
        <taxon>Fungi</taxon>
        <taxon>Dikarya</taxon>
        <taxon>Ascomycota</taxon>
        <taxon>Pezizomycotina</taxon>
        <taxon>Dothideomycetes</taxon>
        <taxon>Dothideomycetes incertae sedis</taxon>
        <taxon>Botryosphaeriales</taxon>
        <taxon>Botryosphaeriaceae</taxon>
        <taxon>Lasiodiplodia</taxon>
    </lineage>
</organism>
<evidence type="ECO:0000313" key="9">
    <source>
        <dbReference type="EMBL" id="KAK0637910.1"/>
    </source>
</evidence>
<comment type="cofactor">
    <cofactor evidence="1 6">
        <name>heme</name>
        <dbReference type="ChEBI" id="CHEBI:30413"/>
    </cofactor>
</comment>
<dbReference type="InterPro" id="IPR050121">
    <property type="entry name" value="Cytochrome_P450_monoxygenase"/>
</dbReference>
<keyword evidence="8" id="KW-1133">Transmembrane helix</keyword>
<gene>
    <name evidence="9" type="primary">aflG_3</name>
    <name evidence="9" type="ORF">DIS24_g10372</name>
</gene>
<comment type="caution">
    <text evidence="9">The sequence shown here is derived from an EMBL/GenBank/DDBJ whole genome shotgun (WGS) entry which is preliminary data.</text>
</comment>
<dbReference type="SUPFAM" id="SSF48264">
    <property type="entry name" value="Cytochrome P450"/>
    <property type="match status" value="1"/>
</dbReference>
<sequence length="513" mass="57648">MEFAQELQVRLQSFLGNNPPLTLITCIAALIIAHTIGTIVYNLYFHPLSAYPGPRSAACTNLAYWRAAFAGDLVPWIRAAHEQYGETVRLGPNTLSYTHPQAWKDIYGQQKRTNPKDTLYYPPHLNGRHAVNALPSDADHARLRRVFAPAFSPAALRAQTPQILTPFADLLVRNMRKASKQDLVTLLTCTTMDITSDLTFGAPLGLLATTDDQTAQYTPWVAAIFGWLKAADLSRVGIEYPWLGALAKALTPPSLQRAARLHFGEAAARVDERVARGAGERPDLWGYVLREQEKGEEEKKKKGEVMDVEDMYANATIFMLAGSETSATLLSGLVWLLCRNQEKMEKLCAEVRGQEGGELDVEALPRMKYLAACIEEALRLYPPLPIGPPREVHRDGNIICGKWVPGKTRVGVAQYTAYHSSLYFKDPEEFIPERWLPGTGYDDDRRDVVQPFSYGPRNCIGKTLAYQEMRIILAKILWNFDLKLCPESDGWINQKSYTLWQKDPLWVDAMPIR</sequence>
<dbReference type="PROSITE" id="PS00086">
    <property type="entry name" value="CYTOCHROME_P450"/>
    <property type="match status" value="1"/>
</dbReference>
<dbReference type="EMBL" id="JAUJDW010000109">
    <property type="protein sequence ID" value="KAK0637910.1"/>
    <property type="molecule type" value="Genomic_DNA"/>
</dbReference>
<keyword evidence="7" id="KW-0560">Oxidoreductase</keyword>
<dbReference type="InterPro" id="IPR002401">
    <property type="entry name" value="Cyt_P450_E_grp-I"/>
</dbReference>
<reference evidence="9" key="1">
    <citation type="submission" date="2023-06" db="EMBL/GenBank/DDBJ databases">
        <title>Multi-omics analyses reveal the molecular pathogenesis toolkit of Lasiodiplodia hormozganensis, a cross-kingdom pathogen.</title>
        <authorList>
            <person name="Felix C."/>
            <person name="Meneses R."/>
            <person name="Goncalves M.F.M."/>
            <person name="Tilleman L."/>
            <person name="Duarte A.S."/>
            <person name="Jorrin-Novo J.V."/>
            <person name="Van De Peer Y."/>
            <person name="Deforce D."/>
            <person name="Van Nieuwerburgh F."/>
            <person name="Esteves A.C."/>
            <person name="Alves A."/>
        </authorList>
    </citation>
    <scope>NUCLEOTIDE SEQUENCE</scope>
    <source>
        <strain evidence="9">CBS 339.90</strain>
    </source>
</reference>
<dbReference type="CDD" id="cd11058">
    <property type="entry name" value="CYP60B-like"/>
    <property type="match status" value="1"/>
</dbReference>
<evidence type="ECO:0000256" key="3">
    <source>
        <dbReference type="ARBA" id="ARBA00022617"/>
    </source>
</evidence>
<keyword evidence="8" id="KW-0812">Transmembrane</keyword>
<dbReference type="InterPro" id="IPR017972">
    <property type="entry name" value="Cyt_P450_CS"/>
</dbReference>
<evidence type="ECO:0000256" key="1">
    <source>
        <dbReference type="ARBA" id="ARBA00001971"/>
    </source>
</evidence>
<dbReference type="Proteomes" id="UP001175001">
    <property type="component" value="Unassembled WGS sequence"/>
</dbReference>
<keyword evidence="5 6" id="KW-0408">Iron</keyword>
<evidence type="ECO:0000256" key="7">
    <source>
        <dbReference type="RuleBase" id="RU000461"/>
    </source>
</evidence>
<dbReference type="GO" id="GO:0016705">
    <property type="term" value="F:oxidoreductase activity, acting on paired donors, with incorporation or reduction of molecular oxygen"/>
    <property type="evidence" value="ECO:0007669"/>
    <property type="project" value="InterPro"/>
</dbReference>
<dbReference type="PRINTS" id="PR00385">
    <property type="entry name" value="P450"/>
</dbReference>
<dbReference type="PANTHER" id="PTHR24305">
    <property type="entry name" value="CYTOCHROME P450"/>
    <property type="match status" value="1"/>
</dbReference>
<feature type="transmembrane region" description="Helical" evidence="8">
    <location>
        <begin position="21"/>
        <end position="44"/>
    </location>
</feature>
<dbReference type="InterPro" id="IPR001128">
    <property type="entry name" value="Cyt_P450"/>
</dbReference>
<dbReference type="PRINTS" id="PR00463">
    <property type="entry name" value="EP450I"/>
</dbReference>
<evidence type="ECO:0000256" key="6">
    <source>
        <dbReference type="PIRSR" id="PIRSR602401-1"/>
    </source>
</evidence>
<dbReference type="PANTHER" id="PTHR24305:SF210">
    <property type="entry name" value="CYTOCHROME P450 MONOOXYGENASE ASQL-RELATED"/>
    <property type="match status" value="1"/>
</dbReference>
<dbReference type="Gene3D" id="1.10.630.10">
    <property type="entry name" value="Cytochrome P450"/>
    <property type="match status" value="1"/>
</dbReference>
<evidence type="ECO:0000256" key="8">
    <source>
        <dbReference type="SAM" id="Phobius"/>
    </source>
</evidence>
<keyword evidence="10" id="KW-1185">Reference proteome</keyword>
<evidence type="ECO:0000256" key="2">
    <source>
        <dbReference type="ARBA" id="ARBA00010617"/>
    </source>
</evidence>
<dbReference type="GO" id="GO:0005506">
    <property type="term" value="F:iron ion binding"/>
    <property type="evidence" value="ECO:0007669"/>
    <property type="project" value="InterPro"/>
</dbReference>
<dbReference type="AlphaFoldDB" id="A0AA40CGY5"/>
<feature type="binding site" description="axial binding residue" evidence="6">
    <location>
        <position position="459"/>
    </location>
    <ligand>
        <name>heme</name>
        <dbReference type="ChEBI" id="CHEBI:30413"/>
    </ligand>
    <ligandPart>
        <name>Fe</name>
        <dbReference type="ChEBI" id="CHEBI:18248"/>
    </ligandPart>
</feature>
<keyword evidence="4 6" id="KW-0479">Metal-binding</keyword>
<accession>A0AA40CGY5</accession>
<protein>
    <submittedName>
        <fullName evidence="9">Averantin hydroxylase</fullName>
    </submittedName>
</protein>
<proteinExistence type="inferred from homology"/>
<comment type="similarity">
    <text evidence="2 7">Belongs to the cytochrome P450 family.</text>
</comment>
<dbReference type="GO" id="GO:0020037">
    <property type="term" value="F:heme binding"/>
    <property type="evidence" value="ECO:0007669"/>
    <property type="project" value="InterPro"/>
</dbReference>
<dbReference type="InterPro" id="IPR036396">
    <property type="entry name" value="Cyt_P450_sf"/>
</dbReference>
<evidence type="ECO:0000256" key="5">
    <source>
        <dbReference type="ARBA" id="ARBA00023004"/>
    </source>
</evidence>
<evidence type="ECO:0000313" key="10">
    <source>
        <dbReference type="Proteomes" id="UP001175001"/>
    </source>
</evidence>
<evidence type="ECO:0000256" key="4">
    <source>
        <dbReference type="ARBA" id="ARBA00022723"/>
    </source>
</evidence>
<dbReference type="GO" id="GO:0004497">
    <property type="term" value="F:monooxygenase activity"/>
    <property type="evidence" value="ECO:0007669"/>
    <property type="project" value="UniProtKB-KW"/>
</dbReference>
<dbReference type="Pfam" id="PF00067">
    <property type="entry name" value="p450"/>
    <property type="match status" value="1"/>
</dbReference>
<keyword evidence="3 6" id="KW-0349">Heme</keyword>
<keyword evidence="7" id="KW-0503">Monooxygenase</keyword>
<name>A0AA40CGY5_9PEZI</name>